<dbReference type="Proteomes" id="UP000663831">
    <property type="component" value="Unassembled WGS sequence"/>
</dbReference>
<dbReference type="InterPro" id="IPR052772">
    <property type="entry name" value="Endo/PolyKinase_Domain-Protein"/>
</dbReference>
<feature type="compositionally biased region" description="Low complexity" evidence="1">
    <location>
        <begin position="73"/>
        <end position="97"/>
    </location>
</feature>
<dbReference type="Gene3D" id="3.30.1370.110">
    <property type="match status" value="1"/>
</dbReference>
<proteinExistence type="predicted"/>
<comment type="caution">
    <text evidence="3">The sequence shown here is derived from an EMBL/GenBank/DDBJ whole genome shotgun (WGS) entry which is preliminary data.</text>
</comment>
<organism evidence="3 4">
    <name type="scientific">Rhizoctonia solani</name>
    <dbReference type="NCBI Taxonomy" id="456999"/>
    <lineage>
        <taxon>Eukaryota</taxon>
        <taxon>Fungi</taxon>
        <taxon>Dikarya</taxon>
        <taxon>Basidiomycota</taxon>
        <taxon>Agaricomycotina</taxon>
        <taxon>Agaricomycetes</taxon>
        <taxon>Cantharellales</taxon>
        <taxon>Ceratobasidiaceae</taxon>
        <taxon>Rhizoctonia</taxon>
    </lineage>
</organism>
<dbReference type="SUPFAM" id="SSF160443">
    <property type="entry name" value="SMR domain-like"/>
    <property type="match status" value="1"/>
</dbReference>
<dbReference type="GO" id="GO:0004519">
    <property type="term" value="F:endonuclease activity"/>
    <property type="evidence" value="ECO:0007669"/>
    <property type="project" value="TreeGrafter"/>
</dbReference>
<dbReference type="PROSITE" id="PS50828">
    <property type="entry name" value="SMR"/>
    <property type="match status" value="1"/>
</dbReference>
<dbReference type="PANTHER" id="PTHR46535">
    <property type="entry name" value="NEDD4-BINDING PROTEIN 2"/>
    <property type="match status" value="1"/>
</dbReference>
<protein>
    <recommendedName>
        <fullName evidence="2">Smr domain-containing protein</fullName>
    </recommendedName>
</protein>
<feature type="region of interest" description="Disordered" evidence="1">
    <location>
        <begin position="70"/>
        <end position="97"/>
    </location>
</feature>
<evidence type="ECO:0000313" key="4">
    <source>
        <dbReference type="Proteomes" id="UP000663831"/>
    </source>
</evidence>
<dbReference type="PANTHER" id="PTHR46535:SF1">
    <property type="entry name" value="NEDD4-BINDING PROTEIN 2"/>
    <property type="match status" value="1"/>
</dbReference>
<sequence length="595" mass="64333">MSKNATPATLSLEALQSRYSSLDPSLIAAFLTEFDIKQQQQLTQLHETLASLCAPVDDVESITSALDRGSLTSSGSVSDVFNDSSSSPTSSSSNSLESFSTPLGFLQNLFPDIDSRTLESTLDEHGADNLEAIIDILLSNDLIRDLRERGGWGDEDSSSKQTLAPESVQEWASVTEAQRTRAPPTPTTPTRKAKSKTKGKSKQQPSFVLGVVRHGQLPPHRSAPNASPSATTVDPWTYIDSVATRLNSILPNVAVTTFSSAFHNPQYSTPADALRSTLASLGNAHTVDDFALASLISLLDAGPDDPFDANLCLCATASQPDDAYHLIEILNELDENVPVIAHYTISPVQSPTAKKQSLPVAPPDSPLLSPRRKSIVPEVAKSPVSPVRPVWGTVPIRAKAKTIGPSYSHVASVPGSSQWTTAVEMDDEQTKVNENSADACMEEAVYWKEKRHAALKQASEVYTRQKHQYGGEAALFYSNQAKEYAAKERDWRLKAAKAGVKAKQVKTSSRAIDLHGLTVNESLEVVKESVNTWWSSAGSASTPNEPLQIITGQGRHSRGNVPVIAPAVIKLLERDGWKAHKREGIVYVTGVLTKR</sequence>
<dbReference type="InterPro" id="IPR036063">
    <property type="entry name" value="Smr_dom_sf"/>
</dbReference>
<dbReference type="SMART" id="SM00463">
    <property type="entry name" value="SMR"/>
    <property type="match status" value="1"/>
</dbReference>
<gene>
    <name evidence="3" type="ORF">RDB_LOCUS103872</name>
</gene>
<feature type="compositionally biased region" description="Polar residues" evidence="1">
    <location>
        <begin position="159"/>
        <end position="177"/>
    </location>
</feature>
<feature type="domain" description="Smr" evidence="2">
    <location>
        <begin position="512"/>
        <end position="591"/>
    </location>
</feature>
<dbReference type="InterPro" id="IPR002625">
    <property type="entry name" value="Smr_dom"/>
</dbReference>
<accession>A0A8H3CN10</accession>
<feature type="compositionally biased region" description="Basic residues" evidence="1">
    <location>
        <begin position="191"/>
        <end position="201"/>
    </location>
</feature>
<evidence type="ECO:0000256" key="1">
    <source>
        <dbReference type="SAM" id="MobiDB-lite"/>
    </source>
</evidence>
<dbReference type="GO" id="GO:0005634">
    <property type="term" value="C:nucleus"/>
    <property type="evidence" value="ECO:0007669"/>
    <property type="project" value="TreeGrafter"/>
</dbReference>
<reference evidence="3" key="1">
    <citation type="submission" date="2021-01" db="EMBL/GenBank/DDBJ databases">
        <authorList>
            <person name="Kaushik A."/>
        </authorList>
    </citation>
    <scope>NUCLEOTIDE SEQUENCE</scope>
    <source>
        <strain evidence="3">AG3-1AP</strain>
    </source>
</reference>
<evidence type="ECO:0000259" key="2">
    <source>
        <dbReference type="PROSITE" id="PS50828"/>
    </source>
</evidence>
<dbReference type="CDD" id="cd14279">
    <property type="entry name" value="CUE"/>
    <property type="match status" value="1"/>
</dbReference>
<dbReference type="AlphaFoldDB" id="A0A8H3CN10"/>
<feature type="region of interest" description="Disordered" evidence="1">
    <location>
        <begin position="150"/>
        <end position="207"/>
    </location>
</feature>
<dbReference type="EMBL" id="CAJMWV010003667">
    <property type="protein sequence ID" value="CAE6486114.1"/>
    <property type="molecule type" value="Genomic_DNA"/>
</dbReference>
<evidence type="ECO:0000313" key="3">
    <source>
        <dbReference type="EMBL" id="CAE6486114.1"/>
    </source>
</evidence>
<name>A0A8H3CN10_9AGAM</name>